<dbReference type="AlphaFoldDB" id="A0A565BZ03"/>
<dbReference type="OrthoDB" id="1923695at2759"/>
<protein>
    <submittedName>
        <fullName evidence="1">Uncharacterized protein</fullName>
    </submittedName>
</protein>
<sequence>MFAARVRASLKPLFHRRISSSLTRNYLGPVEKDGDQNSVVKLLTMREPSQVFSVKKAEKIVALSSNKDWMILTVLSPFFLPENEWQDSEAKKETSSNGSKHPSSFVVIRIGNLNSKTTDSKIHSMCLSIGPLEGLARVNEDTVDVLFRAKNLKKADSILEKLNEATVDHSQWTAEIVPEASIGEMGMTISSCFQDFEKQLMMLRIIGKDLEILLHSVKHLENHPMAREWTKALECSQEA</sequence>
<comment type="caution">
    <text evidence="1">The sequence shown here is derived from an EMBL/GenBank/DDBJ whole genome shotgun (WGS) entry which is preliminary data.</text>
</comment>
<reference evidence="1" key="1">
    <citation type="submission" date="2019-07" db="EMBL/GenBank/DDBJ databases">
        <authorList>
            <person name="Dittberner H."/>
        </authorList>
    </citation>
    <scope>NUCLEOTIDE SEQUENCE [LARGE SCALE GENOMIC DNA]</scope>
</reference>
<dbReference type="Proteomes" id="UP000489600">
    <property type="component" value="Unassembled WGS sequence"/>
</dbReference>
<accession>A0A565BZ03</accession>
<name>A0A565BZ03_9BRAS</name>
<organism evidence="1 2">
    <name type="scientific">Arabis nemorensis</name>
    <dbReference type="NCBI Taxonomy" id="586526"/>
    <lineage>
        <taxon>Eukaryota</taxon>
        <taxon>Viridiplantae</taxon>
        <taxon>Streptophyta</taxon>
        <taxon>Embryophyta</taxon>
        <taxon>Tracheophyta</taxon>
        <taxon>Spermatophyta</taxon>
        <taxon>Magnoliopsida</taxon>
        <taxon>eudicotyledons</taxon>
        <taxon>Gunneridae</taxon>
        <taxon>Pentapetalae</taxon>
        <taxon>rosids</taxon>
        <taxon>malvids</taxon>
        <taxon>Brassicales</taxon>
        <taxon>Brassicaceae</taxon>
        <taxon>Arabideae</taxon>
        <taxon>Arabis</taxon>
    </lineage>
</organism>
<keyword evidence="2" id="KW-1185">Reference proteome</keyword>
<evidence type="ECO:0000313" key="2">
    <source>
        <dbReference type="Proteomes" id="UP000489600"/>
    </source>
</evidence>
<evidence type="ECO:0000313" key="1">
    <source>
        <dbReference type="EMBL" id="VVB06640.1"/>
    </source>
</evidence>
<dbReference type="EMBL" id="CABITT030000005">
    <property type="protein sequence ID" value="VVB06640.1"/>
    <property type="molecule type" value="Genomic_DNA"/>
</dbReference>
<gene>
    <name evidence="1" type="ORF">ANE_LOCUS17084</name>
</gene>
<proteinExistence type="predicted"/>